<protein>
    <submittedName>
        <fullName evidence="1">Uncharacterized protein</fullName>
    </submittedName>
</protein>
<dbReference type="EMBL" id="BEDT01000001">
    <property type="protein sequence ID" value="GAX46605.1"/>
    <property type="molecule type" value="Genomic_DNA"/>
</dbReference>
<name>A0A224XA47_9LACT</name>
<sequence length="46" mass="5305">MLDKISLILQIALAGKCFYVGISNRTTDLDKKCLNIQEWFIQYLAL</sequence>
<gene>
    <name evidence="1" type="ORF">RsY01_184</name>
</gene>
<dbReference type="Proteomes" id="UP000218689">
    <property type="component" value="Unassembled WGS sequence"/>
</dbReference>
<dbReference type="AlphaFoldDB" id="A0A224XA47"/>
<organism evidence="1 2">
    <name type="scientific">Pseudolactococcus reticulitermitis</name>
    <dbReference type="NCBI Taxonomy" id="2025039"/>
    <lineage>
        <taxon>Bacteria</taxon>
        <taxon>Bacillati</taxon>
        <taxon>Bacillota</taxon>
        <taxon>Bacilli</taxon>
        <taxon>Lactobacillales</taxon>
        <taxon>Streptococcaceae</taxon>
        <taxon>Pseudolactococcus</taxon>
    </lineage>
</organism>
<accession>A0A224XA47</accession>
<keyword evidence="2" id="KW-1185">Reference proteome</keyword>
<proteinExistence type="predicted"/>
<evidence type="ECO:0000313" key="2">
    <source>
        <dbReference type="Proteomes" id="UP000218689"/>
    </source>
</evidence>
<evidence type="ECO:0000313" key="1">
    <source>
        <dbReference type="EMBL" id="GAX46605.1"/>
    </source>
</evidence>
<reference evidence="2" key="1">
    <citation type="submission" date="2017-08" db="EMBL/GenBank/DDBJ databases">
        <title>Draft genome sequence of Lactococcus sp. strain Rs-Y01, isolated from the gut of the lower termite Reticulitermes speratus.</title>
        <authorList>
            <person name="Ohkuma M."/>
            <person name="Yuki M."/>
        </authorList>
    </citation>
    <scope>NUCLEOTIDE SEQUENCE [LARGE SCALE GENOMIC DNA]</scope>
    <source>
        <strain evidence="2">Rs-Y01</strain>
    </source>
</reference>
<comment type="caution">
    <text evidence="1">The sequence shown here is derived from an EMBL/GenBank/DDBJ whole genome shotgun (WGS) entry which is preliminary data.</text>
</comment>